<name>A0A4V1NVB4_9BACT</name>
<evidence type="ECO:0000313" key="1">
    <source>
        <dbReference type="EMBL" id="RXS95180.1"/>
    </source>
</evidence>
<reference evidence="1 2" key="1">
    <citation type="journal article" date="2016" name="Int. J. Syst. Evol. Microbiol.">
        <title>Acidipila dinghuensis sp. nov., an acidobacterium isolated from forest soil.</title>
        <authorList>
            <person name="Jiang Y.W."/>
            <person name="Wang J."/>
            <person name="Chen M.H."/>
            <person name="Lv Y.Y."/>
            <person name="Qiu L.H."/>
        </authorList>
    </citation>
    <scope>NUCLEOTIDE SEQUENCE [LARGE SCALE GENOMIC DNA]</scope>
    <source>
        <strain evidence="1 2">DHOF10</strain>
    </source>
</reference>
<evidence type="ECO:0000313" key="2">
    <source>
        <dbReference type="Proteomes" id="UP000290253"/>
    </source>
</evidence>
<dbReference type="EMBL" id="SDMK01000002">
    <property type="protein sequence ID" value="RXS95180.1"/>
    <property type="molecule type" value="Genomic_DNA"/>
</dbReference>
<dbReference type="RefSeq" id="WP_129208348.1">
    <property type="nucleotide sequence ID" value="NZ_BMGU01000003.1"/>
</dbReference>
<accession>A0A4V1NVB4</accession>
<dbReference type="Proteomes" id="UP000290253">
    <property type="component" value="Unassembled WGS sequence"/>
</dbReference>
<gene>
    <name evidence="1" type="ORF">ESZ00_11270</name>
</gene>
<protein>
    <submittedName>
        <fullName evidence="1">Uncharacterized protein</fullName>
    </submittedName>
</protein>
<proteinExistence type="predicted"/>
<sequence>MKPTIAKDRTHCPKGHDLLIHGFYFGSSQRCRECNRQNAARLAALRRNATLQPEDSSNKQEHSD</sequence>
<dbReference type="OrthoDB" id="6631788at2"/>
<comment type="caution">
    <text evidence="1">The sequence shown here is derived from an EMBL/GenBank/DDBJ whole genome shotgun (WGS) entry which is preliminary data.</text>
</comment>
<keyword evidence="2" id="KW-1185">Reference proteome</keyword>
<dbReference type="AlphaFoldDB" id="A0A4V1NVB4"/>
<organism evidence="1 2">
    <name type="scientific">Silvibacterium dinghuense</name>
    <dbReference type="NCBI Taxonomy" id="1560006"/>
    <lineage>
        <taxon>Bacteria</taxon>
        <taxon>Pseudomonadati</taxon>
        <taxon>Acidobacteriota</taxon>
        <taxon>Terriglobia</taxon>
        <taxon>Terriglobales</taxon>
        <taxon>Acidobacteriaceae</taxon>
        <taxon>Silvibacterium</taxon>
    </lineage>
</organism>